<dbReference type="Proteomes" id="UP000004259">
    <property type="component" value="Unassembled WGS sequence"/>
</dbReference>
<dbReference type="RefSeq" id="WP_002852794.1">
    <property type="nucleotide sequence ID" value="NZ_ADKM02000130.1"/>
</dbReference>
<evidence type="ECO:0000313" key="2">
    <source>
        <dbReference type="EMBL" id="EGC01346.1"/>
    </source>
</evidence>
<proteinExistence type="predicted"/>
<dbReference type="EMBL" id="ADKM02000130">
    <property type="protein sequence ID" value="EGC01346.1"/>
    <property type="molecule type" value="Genomic_DNA"/>
</dbReference>
<protein>
    <submittedName>
        <fullName evidence="2">Uncharacterized protein</fullName>
    </submittedName>
</protein>
<organism evidence="2 3">
    <name type="scientific">Ruminococcus albus 8</name>
    <dbReference type="NCBI Taxonomy" id="246199"/>
    <lineage>
        <taxon>Bacteria</taxon>
        <taxon>Bacillati</taxon>
        <taxon>Bacillota</taxon>
        <taxon>Clostridia</taxon>
        <taxon>Eubacteriales</taxon>
        <taxon>Oscillospiraceae</taxon>
        <taxon>Ruminococcus</taxon>
    </lineage>
</organism>
<keyword evidence="1" id="KW-0472">Membrane</keyword>
<evidence type="ECO:0000313" key="3">
    <source>
        <dbReference type="Proteomes" id="UP000004259"/>
    </source>
</evidence>
<keyword evidence="1" id="KW-1133">Transmembrane helix</keyword>
<feature type="transmembrane region" description="Helical" evidence="1">
    <location>
        <begin position="6"/>
        <end position="24"/>
    </location>
</feature>
<name>E9SGV8_RUMAL</name>
<dbReference type="AlphaFoldDB" id="E9SGV8"/>
<reference evidence="2 3" key="1">
    <citation type="submission" date="2011-02" db="EMBL/GenBank/DDBJ databases">
        <authorList>
            <person name="Nelson K.E."/>
            <person name="Sutton G."/>
            <person name="Torralba M."/>
            <person name="Durkin S."/>
            <person name="Harkins D."/>
            <person name="Montgomery R."/>
            <person name="Ziemer C."/>
            <person name="Klaassens E."/>
            <person name="Ocuiv P."/>
            <person name="Morrison M."/>
        </authorList>
    </citation>
    <scope>NUCLEOTIDE SEQUENCE [LARGE SCALE GENOMIC DNA]</scope>
    <source>
        <strain evidence="2 3">8</strain>
    </source>
</reference>
<evidence type="ECO:0000256" key="1">
    <source>
        <dbReference type="SAM" id="Phobius"/>
    </source>
</evidence>
<sequence>MHRGETMVYLAAVLVLITAGLLLGELFRGDEIPAVPAAVVVFDDGSIGLEAQVMSFLREEEALGRNARPVIIYRTDRDFSNAAERLAAENSGVYLAGDMGEVGRIAAGVKE</sequence>
<gene>
    <name evidence="2" type="ORF">CUS_7485</name>
</gene>
<keyword evidence="3" id="KW-1185">Reference proteome</keyword>
<accession>E9SGV8</accession>
<keyword evidence="1" id="KW-0812">Transmembrane</keyword>
<dbReference type="STRING" id="246199.CUS_7485"/>
<comment type="caution">
    <text evidence="2">The sequence shown here is derived from an EMBL/GenBank/DDBJ whole genome shotgun (WGS) entry which is preliminary data.</text>
</comment>